<sequence>MAAQIEMKTKRPGDATHYARKGATCRIHYEGKLSDGTIFDSSRARQKALMFKLGEGQLIEGLEQAVAKMSTGQICFFTVPPSLGYGVNGYLPVVPPNATLYYEVELVAFSFEDDKGHV</sequence>
<evidence type="ECO:0000259" key="6">
    <source>
        <dbReference type="PROSITE" id="PS50059"/>
    </source>
</evidence>
<comment type="caution">
    <text evidence="7">The sequence shown here is derived from an EMBL/GenBank/DDBJ whole genome shotgun (WGS) entry which is preliminary data.</text>
</comment>
<comment type="catalytic activity">
    <reaction evidence="1 5">
        <text>[protein]-peptidylproline (omega=180) = [protein]-peptidylproline (omega=0)</text>
        <dbReference type="Rhea" id="RHEA:16237"/>
        <dbReference type="Rhea" id="RHEA-COMP:10747"/>
        <dbReference type="Rhea" id="RHEA-COMP:10748"/>
        <dbReference type="ChEBI" id="CHEBI:83833"/>
        <dbReference type="ChEBI" id="CHEBI:83834"/>
        <dbReference type="EC" id="5.2.1.8"/>
    </reaction>
</comment>
<evidence type="ECO:0000256" key="3">
    <source>
        <dbReference type="ARBA" id="ARBA00023110"/>
    </source>
</evidence>
<dbReference type="Pfam" id="PF00254">
    <property type="entry name" value="FKBP_C"/>
    <property type="match status" value="1"/>
</dbReference>
<evidence type="ECO:0000256" key="5">
    <source>
        <dbReference type="PROSITE-ProRule" id="PRU00277"/>
    </source>
</evidence>
<evidence type="ECO:0000256" key="1">
    <source>
        <dbReference type="ARBA" id="ARBA00000971"/>
    </source>
</evidence>
<accession>A0ABR1G007</accession>
<dbReference type="Gene3D" id="3.10.50.40">
    <property type="match status" value="1"/>
</dbReference>
<keyword evidence="8" id="KW-1185">Reference proteome</keyword>
<evidence type="ECO:0000256" key="2">
    <source>
        <dbReference type="ARBA" id="ARBA00013194"/>
    </source>
</evidence>
<dbReference type="InterPro" id="IPR046357">
    <property type="entry name" value="PPIase_dom_sf"/>
</dbReference>
<dbReference type="PANTHER" id="PTHR10516">
    <property type="entry name" value="PEPTIDYL-PROLYL CIS-TRANS ISOMERASE"/>
    <property type="match status" value="1"/>
</dbReference>
<dbReference type="Proteomes" id="UP001363151">
    <property type="component" value="Unassembled WGS sequence"/>
</dbReference>
<feature type="domain" description="PPIase FKBP-type" evidence="6">
    <location>
        <begin position="22"/>
        <end position="110"/>
    </location>
</feature>
<protein>
    <recommendedName>
        <fullName evidence="2 5">peptidylprolyl isomerase</fullName>
        <ecNumber evidence="2 5">5.2.1.8</ecNumber>
    </recommendedName>
</protein>
<gene>
    <name evidence="7" type="ORF">SO694_0001928</name>
</gene>
<dbReference type="SUPFAM" id="SSF54534">
    <property type="entry name" value="FKBP-like"/>
    <property type="match status" value="1"/>
</dbReference>
<dbReference type="GO" id="GO:0016853">
    <property type="term" value="F:isomerase activity"/>
    <property type="evidence" value="ECO:0007669"/>
    <property type="project" value="UniProtKB-KW"/>
</dbReference>
<dbReference type="PROSITE" id="PS50059">
    <property type="entry name" value="FKBP_PPIASE"/>
    <property type="match status" value="1"/>
</dbReference>
<dbReference type="EC" id="5.2.1.8" evidence="2 5"/>
<name>A0ABR1G007_AURAN</name>
<dbReference type="InterPro" id="IPR050689">
    <property type="entry name" value="FKBP-type_PPIase"/>
</dbReference>
<dbReference type="EMBL" id="JBBJCI010000152">
    <property type="protein sequence ID" value="KAK7241847.1"/>
    <property type="molecule type" value="Genomic_DNA"/>
</dbReference>
<evidence type="ECO:0000256" key="4">
    <source>
        <dbReference type="ARBA" id="ARBA00023235"/>
    </source>
</evidence>
<evidence type="ECO:0000313" key="8">
    <source>
        <dbReference type="Proteomes" id="UP001363151"/>
    </source>
</evidence>
<proteinExistence type="predicted"/>
<evidence type="ECO:0000313" key="7">
    <source>
        <dbReference type="EMBL" id="KAK7241847.1"/>
    </source>
</evidence>
<dbReference type="PANTHER" id="PTHR10516:SF443">
    <property type="entry name" value="FK506-BINDING PROTEIN 59-RELATED"/>
    <property type="match status" value="1"/>
</dbReference>
<keyword evidence="4 5" id="KW-0413">Isomerase</keyword>
<keyword evidence="3 5" id="KW-0697">Rotamase</keyword>
<dbReference type="InterPro" id="IPR001179">
    <property type="entry name" value="PPIase_FKBP_dom"/>
</dbReference>
<reference evidence="7 8" key="1">
    <citation type="submission" date="2024-03" db="EMBL/GenBank/DDBJ databases">
        <title>Aureococcus anophagefferens CCMP1851 and Kratosvirus quantuckense: Draft genome of a second virus-susceptible host strain in the model system.</title>
        <authorList>
            <person name="Chase E."/>
            <person name="Truchon A.R."/>
            <person name="Schepens W."/>
            <person name="Wilhelm S.W."/>
        </authorList>
    </citation>
    <scope>NUCLEOTIDE SEQUENCE [LARGE SCALE GENOMIC DNA]</scope>
    <source>
        <strain evidence="7 8">CCMP1851</strain>
    </source>
</reference>
<organism evidence="7 8">
    <name type="scientific">Aureococcus anophagefferens</name>
    <name type="common">Harmful bloom alga</name>
    <dbReference type="NCBI Taxonomy" id="44056"/>
    <lineage>
        <taxon>Eukaryota</taxon>
        <taxon>Sar</taxon>
        <taxon>Stramenopiles</taxon>
        <taxon>Ochrophyta</taxon>
        <taxon>Pelagophyceae</taxon>
        <taxon>Pelagomonadales</taxon>
        <taxon>Pelagomonadaceae</taxon>
        <taxon>Aureococcus</taxon>
    </lineage>
</organism>